<keyword evidence="3" id="KW-1015">Disulfide bond</keyword>
<protein>
    <recommendedName>
        <fullName evidence="9">Cytochrome c oxidase assembly protein COX19</fullName>
    </recommendedName>
</protein>
<dbReference type="GO" id="GO:0033617">
    <property type="term" value="P:mitochondrial respiratory chain complex IV assembly"/>
    <property type="evidence" value="ECO:0007669"/>
    <property type="project" value="TreeGrafter"/>
</dbReference>
<name>A0A3N4M6V0_9PEZI</name>
<evidence type="ECO:0000256" key="1">
    <source>
        <dbReference type="ARBA" id="ARBA00004496"/>
    </source>
</evidence>
<dbReference type="FunCoup" id="A0A3N4M6V0">
    <property type="interactions" value="289"/>
</dbReference>
<comment type="function">
    <text evidence="4">Required for the assembly of mitochondrial cytochrome c oxidase.</text>
</comment>
<dbReference type="STRING" id="1051890.A0A3N4M6V0"/>
<dbReference type="InParanoid" id="A0A3N4M6V0"/>
<dbReference type="PROSITE" id="PS51808">
    <property type="entry name" value="CHCH"/>
    <property type="match status" value="1"/>
</dbReference>
<proteinExistence type="inferred from homology"/>
<feature type="region of interest" description="Disordered" evidence="6">
    <location>
        <begin position="1"/>
        <end position="27"/>
    </location>
</feature>
<evidence type="ECO:0000256" key="3">
    <source>
        <dbReference type="ARBA" id="ARBA00023157"/>
    </source>
</evidence>
<dbReference type="AlphaFoldDB" id="A0A3N4M6V0"/>
<dbReference type="GO" id="GO:0005758">
    <property type="term" value="C:mitochondrial intermembrane space"/>
    <property type="evidence" value="ECO:0007669"/>
    <property type="project" value="TreeGrafter"/>
</dbReference>
<feature type="compositionally biased region" description="Basic and acidic residues" evidence="6">
    <location>
        <begin position="85"/>
        <end position="111"/>
    </location>
</feature>
<keyword evidence="2" id="KW-0963">Cytoplasm</keyword>
<sequence length="117" mass="13353">MSAIGRPPGALTFSPTPPERGSFPLDHDGECKPVMTEYLACLKRVRGNNDPECRILAKAYLKCRMDKNLMAVDEFKNLGFTENMEKEVGESGKEKSLSRLDELRRENEELKRKHRKA</sequence>
<evidence type="ECO:0008006" key="9">
    <source>
        <dbReference type="Google" id="ProtNLM"/>
    </source>
</evidence>
<evidence type="ECO:0000256" key="4">
    <source>
        <dbReference type="ARBA" id="ARBA00037279"/>
    </source>
</evidence>
<evidence type="ECO:0000256" key="5">
    <source>
        <dbReference type="ARBA" id="ARBA00038223"/>
    </source>
</evidence>
<dbReference type="Proteomes" id="UP000267821">
    <property type="component" value="Unassembled WGS sequence"/>
</dbReference>
<evidence type="ECO:0000313" key="8">
    <source>
        <dbReference type="Proteomes" id="UP000267821"/>
    </source>
</evidence>
<evidence type="ECO:0000313" key="7">
    <source>
        <dbReference type="EMBL" id="RPB28411.1"/>
    </source>
</evidence>
<feature type="region of interest" description="Disordered" evidence="6">
    <location>
        <begin position="85"/>
        <end position="117"/>
    </location>
</feature>
<reference evidence="7 8" key="1">
    <citation type="journal article" date="2018" name="Nat. Ecol. Evol.">
        <title>Pezizomycetes genomes reveal the molecular basis of ectomycorrhizal truffle lifestyle.</title>
        <authorList>
            <person name="Murat C."/>
            <person name="Payen T."/>
            <person name="Noel B."/>
            <person name="Kuo A."/>
            <person name="Morin E."/>
            <person name="Chen J."/>
            <person name="Kohler A."/>
            <person name="Krizsan K."/>
            <person name="Balestrini R."/>
            <person name="Da Silva C."/>
            <person name="Montanini B."/>
            <person name="Hainaut M."/>
            <person name="Levati E."/>
            <person name="Barry K.W."/>
            <person name="Belfiori B."/>
            <person name="Cichocki N."/>
            <person name="Clum A."/>
            <person name="Dockter R.B."/>
            <person name="Fauchery L."/>
            <person name="Guy J."/>
            <person name="Iotti M."/>
            <person name="Le Tacon F."/>
            <person name="Lindquist E.A."/>
            <person name="Lipzen A."/>
            <person name="Malagnac F."/>
            <person name="Mello A."/>
            <person name="Molinier V."/>
            <person name="Miyauchi S."/>
            <person name="Poulain J."/>
            <person name="Riccioni C."/>
            <person name="Rubini A."/>
            <person name="Sitrit Y."/>
            <person name="Splivallo R."/>
            <person name="Traeger S."/>
            <person name="Wang M."/>
            <person name="Zifcakova L."/>
            <person name="Wipf D."/>
            <person name="Zambonelli A."/>
            <person name="Paolocci F."/>
            <person name="Nowrousian M."/>
            <person name="Ottonello S."/>
            <person name="Baldrian P."/>
            <person name="Spatafora J.W."/>
            <person name="Henrissat B."/>
            <person name="Nagy L.G."/>
            <person name="Aury J.M."/>
            <person name="Wincker P."/>
            <person name="Grigoriev I.V."/>
            <person name="Bonfante P."/>
            <person name="Martin F.M."/>
        </authorList>
    </citation>
    <scope>NUCLEOTIDE SEQUENCE [LARGE SCALE GENOMIC DNA]</scope>
    <source>
        <strain evidence="7 8">ATCC MYA-4762</strain>
    </source>
</reference>
<dbReference type="PANTHER" id="PTHR21107:SF2">
    <property type="entry name" value="CYTOCHROME C OXIDASE ASSEMBLY PROTEIN COX19"/>
    <property type="match status" value="1"/>
</dbReference>
<gene>
    <name evidence="7" type="ORF">L211DRAFT_860092</name>
</gene>
<dbReference type="EMBL" id="ML121529">
    <property type="protein sequence ID" value="RPB28411.1"/>
    <property type="molecule type" value="Genomic_DNA"/>
</dbReference>
<organism evidence="7 8">
    <name type="scientific">Terfezia boudieri ATCC MYA-4762</name>
    <dbReference type="NCBI Taxonomy" id="1051890"/>
    <lineage>
        <taxon>Eukaryota</taxon>
        <taxon>Fungi</taxon>
        <taxon>Dikarya</taxon>
        <taxon>Ascomycota</taxon>
        <taxon>Pezizomycotina</taxon>
        <taxon>Pezizomycetes</taxon>
        <taxon>Pezizales</taxon>
        <taxon>Pezizaceae</taxon>
        <taxon>Terfezia</taxon>
    </lineage>
</organism>
<dbReference type="InterPro" id="IPR051383">
    <property type="entry name" value="COX19"/>
</dbReference>
<evidence type="ECO:0000256" key="6">
    <source>
        <dbReference type="SAM" id="MobiDB-lite"/>
    </source>
</evidence>
<comment type="similarity">
    <text evidence="5">Belongs to the COX19 family.</text>
</comment>
<comment type="subcellular location">
    <subcellularLocation>
        <location evidence="1">Cytoplasm</location>
    </subcellularLocation>
</comment>
<evidence type="ECO:0000256" key="2">
    <source>
        <dbReference type="ARBA" id="ARBA00022490"/>
    </source>
</evidence>
<dbReference type="OrthoDB" id="268594at2759"/>
<dbReference type="PANTHER" id="PTHR21107">
    <property type="entry name" value="CYTOCHROME C OXIDASE ASSEMBLY PROTEIN COX19"/>
    <property type="match status" value="1"/>
</dbReference>
<keyword evidence="8" id="KW-1185">Reference proteome</keyword>
<accession>A0A3N4M6V0</accession>